<dbReference type="Proteomes" id="UP001558652">
    <property type="component" value="Unassembled WGS sequence"/>
</dbReference>
<dbReference type="AlphaFoldDB" id="A0ABD0Z9Q4"/>
<dbReference type="PANTHER" id="PTHR19446">
    <property type="entry name" value="REVERSE TRANSCRIPTASES"/>
    <property type="match status" value="1"/>
</dbReference>
<gene>
    <name evidence="2" type="ORF">AAG570_009287</name>
</gene>
<dbReference type="EMBL" id="JBFDAA010000004">
    <property type="protein sequence ID" value="KAL1137588.1"/>
    <property type="molecule type" value="Genomic_DNA"/>
</dbReference>
<dbReference type="CDD" id="cd01650">
    <property type="entry name" value="RT_nLTR_like"/>
    <property type="match status" value="1"/>
</dbReference>
<reference evidence="2 3" key="1">
    <citation type="submission" date="2024-07" db="EMBL/GenBank/DDBJ databases">
        <title>Chromosome-level genome assembly of the water stick insect Ranatra chinensis (Heteroptera: Nepidae).</title>
        <authorList>
            <person name="Liu X."/>
        </authorList>
    </citation>
    <scope>NUCLEOTIDE SEQUENCE [LARGE SCALE GENOMIC DNA]</scope>
    <source>
        <strain evidence="2">Cailab_2021Rc</strain>
        <tissue evidence="2">Muscle</tissue>
    </source>
</reference>
<proteinExistence type="predicted"/>
<dbReference type="InterPro" id="IPR000477">
    <property type="entry name" value="RT_dom"/>
</dbReference>
<comment type="caution">
    <text evidence="2">The sequence shown here is derived from an EMBL/GenBank/DDBJ whole genome shotgun (WGS) entry which is preliminary data.</text>
</comment>
<evidence type="ECO:0000313" key="3">
    <source>
        <dbReference type="Proteomes" id="UP001558652"/>
    </source>
</evidence>
<organism evidence="2 3">
    <name type="scientific">Ranatra chinensis</name>
    <dbReference type="NCBI Taxonomy" id="642074"/>
    <lineage>
        <taxon>Eukaryota</taxon>
        <taxon>Metazoa</taxon>
        <taxon>Ecdysozoa</taxon>
        <taxon>Arthropoda</taxon>
        <taxon>Hexapoda</taxon>
        <taxon>Insecta</taxon>
        <taxon>Pterygota</taxon>
        <taxon>Neoptera</taxon>
        <taxon>Paraneoptera</taxon>
        <taxon>Hemiptera</taxon>
        <taxon>Heteroptera</taxon>
        <taxon>Panheteroptera</taxon>
        <taxon>Nepomorpha</taxon>
        <taxon>Nepidae</taxon>
        <taxon>Ranatrinae</taxon>
        <taxon>Ranatra</taxon>
    </lineage>
</organism>
<keyword evidence="3" id="KW-1185">Reference proteome</keyword>
<feature type="domain" description="Reverse transcriptase" evidence="1">
    <location>
        <begin position="132"/>
        <end position="217"/>
    </location>
</feature>
<evidence type="ECO:0000313" key="2">
    <source>
        <dbReference type="EMBL" id="KAL1137588.1"/>
    </source>
</evidence>
<accession>A0ABD0Z9Q4</accession>
<evidence type="ECO:0000259" key="1">
    <source>
        <dbReference type="Pfam" id="PF00078"/>
    </source>
</evidence>
<name>A0ABD0Z9Q4_9HEMI</name>
<dbReference type="Pfam" id="PF00078">
    <property type="entry name" value="RVT_1"/>
    <property type="match status" value="1"/>
</dbReference>
<sequence>MSGQKILQAHSYASGTVSRVYINITKVVILEAITFSGQQRKDTLRGTPSAAGTKRPLPIFLAEFKAKANDDIMKKLTSLLAMEVTGVPYKQPPTPLQCFKCQRFGHSAYYCMADPRDWKKANVTVFAKPGKDPTDLKNYRPISLLNTMGKILEKIILKRLNKFIHDNSPLRPERCGFHNQHSTSHQLLRVVESITRGFNEHRSTGGLFIDIEKAFDRTDGSEIAMYADDTTFLTQSWQPKLVHHKIQNAILKAEEWFKKWRMNVNASKCVPLFFTKRGKHKPPSQLQIYGHKILPTNKSNIKAIPSGREGYIPDTSQTSTDYRVTFRRPHSKLHSDSWNSPGCSSVFAIPPRHFNASWILMPQTMQWDLIFGSTTMEPALFHTECVLTLDTCTHVVLDHSRLSTTYGLKLDG</sequence>
<protein>
    <recommendedName>
        <fullName evidence="1">Reverse transcriptase domain-containing protein</fullName>
    </recommendedName>
</protein>